<dbReference type="Proteomes" id="UP001479436">
    <property type="component" value="Unassembled WGS sequence"/>
</dbReference>
<dbReference type="InterPro" id="IPR050341">
    <property type="entry name" value="PP1_catalytic_subunit"/>
</dbReference>
<dbReference type="PANTHER" id="PTHR11668:SF484">
    <property type="entry name" value="SERINE_THREONINE-PROTEIN PHOSPHATASE PP-Z1-RELATED"/>
    <property type="match status" value="1"/>
</dbReference>
<dbReference type="Pfam" id="PF16891">
    <property type="entry name" value="STPPase_N"/>
    <property type="match status" value="1"/>
</dbReference>
<evidence type="ECO:0000259" key="9">
    <source>
        <dbReference type="PROSITE" id="PS00125"/>
    </source>
</evidence>
<comment type="similarity">
    <text evidence="6">Belongs to the PPP phosphatase family. PP-Z subfamily.</text>
</comment>
<dbReference type="EC" id="3.1.3.16" evidence="7"/>
<feature type="compositionally biased region" description="Basic residues" evidence="8">
    <location>
        <begin position="1"/>
        <end position="10"/>
    </location>
</feature>
<keyword evidence="4" id="KW-0904">Protein phosphatase</keyword>
<dbReference type="SMART" id="SM00156">
    <property type="entry name" value="PP2Ac"/>
    <property type="match status" value="1"/>
</dbReference>
<organism evidence="10 11">
    <name type="scientific">Basidiobolus ranarum</name>
    <dbReference type="NCBI Taxonomy" id="34480"/>
    <lineage>
        <taxon>Eukaryota</taxon>
        <taxon>Fungi</taxon>
        <taxon>Fungi incertae sedis</taxon>
        <taxon>Zoopagomycota</taxon>
        <taxon>Entomophthoromycotina</taxon>
        <taxon>Basidiobolomycetes</taxon>
        <taxon>Basidiobolales</taxon>
        <taxon>Basidiobolaceae</taxon>
        <taxon>Basidiobolus</taxon>
    </lineage>
</organism>
<dbReference type="PIRSF" id="PIRSF000909">
    <property type="entry name" value="PPPtase_PPZ"/>
    <property type="match status" value="1"/>
</dbReference>
<dbReference type="Gene3D" id="3.60.21.10">
    <property type="match status" value="1"/>
</dbReference>
<keyword evidence="3 7" id="KW-0378">Hydrolase</keyword>
<accession>A0ABR2W6R7</accession>
<comment type="cofactor">
    <cofactor evidence="1">
        <name>Mn(2+)</name>
        <dbReference type="ChEBI" id="CHEBI:29035"/>
    </cofactor>
</comment>
<gene>
    <name evidence="10" type="primary">pzh1_2</name>
    <name evidence="10" type="ORF">K7432_003053</name>
</gene>
<dbReference type="Pfam" id="PF00149">
    <property type="entry name" value="Metallophos"/>
    <property type="match status" value="1"/>
</dbReference>
<evidence type="ECO:0000256" key="2">
    <source>
        <dbReference type="ARBA" id="ARBA00022723"/>
    </source>
</evidence>
<keyword evidence="11" id="KW-1185">Reference proteome</keyword>
<keyword evidence="2" id="KW-0479">Metal-binding</keyword>
<dbReference type="InterPro" id="IPR011159">
    <property type="entry name" value="PPPtase_PPZ/Ppq1"/>
</dbReference>
<evidence type="ECO:0000256" key="4">
    <source>
        <dbReference type="ARBA" id="ARBA00022912"/>
    </source>
</evidence>
<evidence type="ECO:0000256" key="1">
    <source>
        <dbReference type="ARBA" id="ARBA00001936"/>
    </source>
</evidence>
<dbReference type="InterPro" id="IPR029052">
    <property type="entry name" value="Metallo-depent_PP-like"/>
</dbReference>
<dbReference type="InterPro" id="IPR031675">
    <property type="entry name" value="STPPase_N"/>
</dbReference>
<dbReference type="InterPro" id="IPR006186">
    <property type="entry name" value="Ser/Thr-sp_prot-phosphatase"/>
</dbReference>
<keyword evidence="5" id="KW-0464">Manganese</keyword>
<dbReference type="PROSITE" id="PS00125">
    <property type="entry name" value="SER_THR_PHOSPHATASE"/>
    <property type="match status" value="1"/>
</dbReference>
<name>A0ABR2W6R7_9FUNG</name>
<proteinExistence type="inferred from homology"/>
<reference evidence="10 11" key="1">
    <citation type="submission" date="2023-04" db="EMBL/GenBank/DDBJ databases">
        <title>Genome of Basidiobolus ranarum AG-B5.</title>
        <authorList>
            <person name="Stajich J.E."/>
            <person name="Carter-House D."/>
            <person name="Gryganskyi A."/>
        </authorList>
    </citation>
    <scope>NUCLEOTIDE SEQUENCE [LARGE SCALE GENOMIC DNA]</scope>
    <source>
        <strain evidence="10 11">AG-B5</strain>
    </source>
</reference>
<dbReference type="PANTHER" id="PTHR11668">
    <property type="entry name" value="SERINE/THREONINE PROTEIN PHOSPHATASE"/>
    <property type="match status" value="1"/>
</dbReference>
<feature type="domain" description="Serine/threonine specific protein phosphatases" evidence="9">
    <location>
        <begin position="193"/>
        <end position="198"/>
    </location>
</feature>
<protein>
    <recommendedName>
        <fullName evidence="7">Serine/threonine-protein phosphatase</fullName>
        <ecNumber evidence="7">3.1.3.16</ecNumber>
    </recommendedName>
</protein>
<sequence length="398" mass="44576">MGNSSSKKKNNNSEERKGQTTTSDSPEEDYEEENLDSILIRSPDQLQNLLGIEAIAAPTVTSIGSLNLFSGGDRLKSLNVDDMIARLLEAGYSGKVSKSPCLKNAEIMAVCQAAREVFLSQPSLIELSPPVKVVGDVHGQFTDLLRLFDMCGFPPSANYLFLGDYVDRGRQSLETILLLLCYKIKYPENFFLLRGNHECANVTRVYGFYDECKRRCNIKVWKTFVNVFDTLPIAALVASKIFCVHGGLSPSLMAMDDIKRIERPTDVPDSGLLSDLLWSDPTETSAEWEDNERGVSFCFGKTVIDNFLITHDLDLICRAHMVVEDGYEFFNGRTLVTVFSAPNYCGEFDNYGAIMNVNEDLLCSFELLKPLDTSALRQQLQFNSKRQSPPNYNVRQSV</sequence>
<dbReference type="GO" id="GO:0004722">
    <property type="term" value="F:protein serine/threonine phosphatase activity"/>
    <property type="evidence" value="ECO:0007669"/>
    <property type="project" value="UniProtKB-EC"/>
</dbReference>
<evidence type="ECO:0000256" key="7">
    <source>
        <dbReference type="RuleBase" id="RU004273"/>
    </source>
</evidence>
<feature type="region of interest" description="Disordered" evidence="8">
    <location>
        <begin position="1"/>
        <end position="33"/>
    </location>
</feature>
<evidence type="ECO:0000313" key="10">
    <source>
        <dbReference type="EMBL" id="KAK9721900.1"/>
    </source>
</evidence>
<evidence type="ECO:0000256" key="5">
    <source>
        <dbReference type="ARBA" id="ARBA00023211"/>
    </source>
</evidence>
<evidence type="ECO:0000256" key="6">
    <source>
        <dbReference type="ARBA" id="ARBA00029458"/>
    </source>
</evidence>
<dbReference type="SUPFAM" id="SSF56300">
    <property type="entry name" value="Metallo-dependent phosphatases"/>
    <property type="match status" value="1"/>
</dbReference>
<comment type="caution">
    <text evidence="10">The sequence shown here is derived from an EMBL/GenBank/DDBJ whole genome shotgun (WGS) entry which is preliminary data.</text>
</comment>
<evidence type="ECO:0000256" key="8">
    <source>
        <dbReference type="SAM" id="MobiDB-lite"/>
    </source>
</evidence>
<dbReference type="InterPro" id="IPR004843">
    <property type="entry name" value="Calcineurin-like_PHP"/>
</dbReference>
<dbReference type="PRINTS" id="PR00114">
    <property type="entry name" value="STPHPHTASE"/>
</dbReference>
<dbReference type="EMBL" id="JASJQH010006964">
    <property type="protein sequence ID" value="KAK9721900.1"/>
    <property type="molecule type" value="Genomic_DNA"/>
</dbReference>
<comment type="catalytic activity">
    <reaction evidence="7">
        <text>O-phospho-L-threonyl-[protein] + H2O = L-threonyl-[protein] + phosphate</text>
        <dbReference type="Rhea" id="RHEA:47004"/>
        <dbReference type="Rhea" id="RHEA-COMP:11060"/>
        <dbReference type="Rhea" id="RHEA-COMP:11605"/>
        <dbReference type="ChEBI" id="CHEBI:15377"/>
        <dbReference type="ChEBI" id="CHEBI:30013"/>
        <dbReference type="ChEBI" id="CHEBI:43474"/>
        <dbReference type="ChEBI" id="CHEBI:61977"/>
        <dbReference type="EC" id="3.1.3.16"/>
    </reaction>
</comment>
<evidence type="ECO:0000256" key="3">
    <source>
        <dbReference type="ARBA" id="ARBA00022801"/>
    </source>
</evidence>
<evidence type="ECO:0000313" key="11">
    <source>
        <dbReference type="Proteomes" id="UP001479436"/>
    </source>
</evidence>